<dbReference type="Gene3D" id="1.10.238.10">
    <property type="entry name" value="EF-hand"/>
    <property type="match status" value="1"/>
</dbReference>
<dbReference type="PANTHER" id="PTHR44324:SF4">
    <property type="entry name" value="WD40 REPEAT DOMAIN 95"/>
    <property type="match status" value="1"/>
</dbReference>
<evidence type="ECO:0000256" key="2">
    <source>
        <dbReference type="ARBA" id="ARBA00022837"/>
    </source>
</evidence>
<dbReference type="PROSITE" id="PS50082">
    <property type="entry name" value="WD_REPEATS_2"/>
    <property type="match status" value="1"/>
</dbReference>
<dbReference type="InterPro" id="IPR036322">
    <property type="entry name" value="WD40_repeat_dom_sf"/>
</dbReference>
<dbReference type="InterPro" id="IPR001680">
    <property type="entry name" value="WD40_rpt"/>
</dbReference>
<dbReference type="AlphaFoldDB" id="A0A3R6YMT4"/>
<reference evidence="5 6" key="1">
    <citation type="submission" date="2018-08" db="EMBL/GenBank/DDBJ databases">
        <title>Aphanomyces genome sequencing and annotation.</title>
        <authorList>
            <person name="Minardi D."/>
            <person name="Oidtmann B."/>
            <person name="Van Der Giezen M."/>
            <person name="Studholme D.J."/>
        </authorList>
    </citation>
    <scope>NUCLEOTIDE SEQUENCE [LARGE SCALE GENOMIC DNA]</scope>
    <source>
        <strain evidence="5 6">FDL457</strain>
    </source>
</reference>
<evidence type="ECO:0000313" key="5">
    <source>
        <dbReference type="EMBL" id="RHZ38667.1"/>
    </source>
</evidence>
<dbReference type="Proteomes" id="UP000286510">
    <property type="component" value="Unassembled WGS sequence"/>
</dbReference>
<accession>A0A3R6YMT4</accession>
<feature type="repeat" description="WD" evidence="3">
    <location>
        <begin position="169"/>
        <end position="210"/>
    </location>
</feature>
<proteinExistence type="predicted"/>
<dbReference type="Gene3D" id="2.130.10.10">
    <property type="entry name" value="YVTN repeat-like/Quinoprotein amine dehydrogenase"/>
    <property type="match status" value="2"/>
</dbReference>
<evidence type="ECO:0000313" key="6">
    <source>
        <dbReference type="Proteomes" id="UP000286510"/>
    </source>
</evidence>
<dbReference type="PROSITE" id="PS00018">
    <property type="entry name" value="EF_HAND_1"/>
    <property type="match status" value="1"/>
</dbReference>
<dbReference type="InterPro" id="IPR002048">
    <property type="entry name" value="EF_hand_dom"/>
</dbReference>
<comment type="caution">
    <text evidence="5">The sequence shown here is derived from an EMBL/GenBank/DDBJ whole genome shotgun (WGS) entry which is preliminary data.</text>
</comment>
<gene>
    <name evidence="5" type="ORF">DYB26_013913</name>
</gene>
<dbReference type="EMBL" id="QUTF01008420">
    <property type="protein sequence ID" value="RHZ38667.1"/>
    <property type="molecule type" value="Genomic_DNA"/>
</dbReference>
<evidence type="ECO:0000259" key="4">
    <source>
        <dbReference type="PROSITE" id="PS50222"/>
    </source>
</evidence>
<name>A0A3R6YMT4_APHAT</name>
<keyword evidence="2" id="KW-0106">Calcium</keyword>
<evidence type="ECO:0000256" key="1">
    <source>
        <dbReference type="ARBA" id="ARBA00022737"/>
    </source>
</evidence>
<dbReference type="InterPro" id="IPR018247">
    <property type="entry name" value="EF_Hand_1_Ca_BS"/>
</dbReference>
<dbReference type="PANTHER" id="PTHR44324">
    <property type="entry name" value="WD40 REPEAT DOMAIN 95"/>
    <property type="match status" value="1"/>
</dbReference>
<dbReference type="SUPFAM" id="SSF47473">
    <property type="entry name" value="EF-hand"/>
    <property type="match status" value="1"/>
</dbReference>
<dbReference type="InterPro" id="IPR011992">
    <property type="entry name" value="EF-hand-dom_pair"/>
</dbReference>
<dbReference type="VEuPathDB" id="FungiDB:H257_01412"/>
<organism evidence="5 6">
    <name type="scientific">Aphanomyces astaci</name>
    <name type="common">Crayfish plague agent</name>
    <dbReference type="NCBI Taxonomy" id="112090"/>
    <lineage>
        <taxon>Eukaryota</taxon>
        <taxon>Sar</taxon>
        <taxon>Stramenopiles</taxon>
        <taxon>Oomycota</taxon>
        <taxon>Saprolegniomycetes</taxon>
        <taxon>Saprolegniales</taxon>
        <taxon>Verrucalvaceae</taxon>
        <taxon>Aphanomyces</taxon>
    </lineage>
</organism>
<dbReference type="GO" id="GO:0005509">
    <property type="term" value="F:calcium ion binding"/>
    <property type="evidence" value="ECO:0007669"/>
    <property type="project" value="InterPro"/>
</dbReference>
<dbReference type="InterPro" id="IPR015943">
    <property type="entry name" value="WD40/YVTN_repeat-like_dom_sf"/>
</dbReference>
<protein>
    <recommendedName>
        <fullName evidence="4">EF-hand domain-containing protein</fullName>
    </recommendedName>
</protein>
<evidence type="ECO:0000256" key="3">
    <source>
        <dbReference type="PROSITE-ProRule" id="PRU00221"/>
    </source>
</evidence>
<keyword evidence="1" id="KW-0677">Repeat</keyword>
<feature type="non-terminal residue" evidence="5">
    <location>
        <position position="426"/>
    </location>
</feature>
<dbReference type="PROSITE" id="PS50222">
    <property type="entry name" value="EF_HAND_2"/>
    <property type="match status" value="1"/>
</dbReference>
<sequence length="426" mass="46950">MGLDLDNVAALHDVEDRRMTLDDFLTVVVDCSTQVKGHAESTVTQLCQLFHKIDHDEDGAITWTEFTSFVLETMRGYSEQLLVDGLHETLECMGSVNLKSKHSVTDMTFLSPRANAVVASLAPTISILDISTNKLLNLLVGHRLGVTCIKYSVAYRYIISAGLDHDLRVRSHRHQVVGLTWVDDSPEVHSVDEAGVLKIWDLRTYRCIQTLCTLTATSATRSADAALKPTSAMVYLPRLNRIALASSRVDFHDAVLWNASDENALVPTILVYTACKWLIFMFVVGKRDPEYGAVHAVIADDPHNLWTVRLLTERDVKLSCSHVRVWNAQTGQLTYNLRALVPTTISAGCYGSGPVAFLGTQAGMLYVSAVELIESRDRTLARRVVSTSLDGTCVVSDSETLALVHSMNHWHGINGHPLTRVAPTVG</sequence>
<keyword evidence="3" id="KW-0853">WD repeat</keyword>
<dbReference type="InterPro" id="IPR051242">
    <property type="entry name" value="WD-EF-hand_domain"/>
</dbReference>
<feature type="domain" description="EF-hand" evidence="4">
    <location>
        <begin position="41"/>
        <end position="76"/>
    </location>
</feature>
<dbReference type="SUPFAM" id="SSF50978">
    <property type="entry name" value="WD40 repeat-like"/>
    <property type="match status" value="1"/>
</dbReference>